<sequence>MAPSAGSAPLPTGPSAGSAPLPSSGQPFCPSNPGRSGRPPAHGLCRWPLTSMDTPLPPLPPATTPTTLLPPAAVRRVRGGAGREEEAVLEVVVHGGWGSVVGAGCQWRELGTPTGRATTASPPLLPLLSLPPVSPSCAGADRFPPAGSGHRAAGSPLLPVLSNLRPSKLRSGGPPQTHTRRPATAEAMVNSSPNRLSSPNFALEFLKLDCIGVSRCTAIPNLGLSPLRSRMRPPPFLIRGRRSLPFAPLPFSFEDDAAASEAPAASPRHRYPRRGDAAPFAYPHTRDYRVMSTVKHEKAAKHRRLKVPIYTLTPPRLR</sequence>
<evidence type="ECO:0000313" key="3">
    <source>
        <dbReference type="EnsemblPlants" id="PNT65571"/>
    </source>
</evidence>
<dbReference type="EnsemblPlants" id="PNT65571">
    <property type="protein sequence ID" value="PNT65571"/>
    <property type="gene ID" value="BRADI_4g44610v3"/>
</dbReference>
<dbReference type="EMBL" id="CM000883">
    <property type="protein sequence ID" value="PNT65571.1"/>
    <property type="molecule type" value="Genomic_DNA"/>
</dbReference>
<evidence type="ECO:0000313" key="2">
    <source>
        <dbReference type="EMBL" id="PNT65571.1"/>
    </source>
</evidence>
<feature type="compositionally biased region" description="Low complexity" evidence="1">
    <location>
        <begin position="13"/>
        <end position="25"/>
    </location>
</feature>
<organism evidence="2">
    <name type="scientific">Brachypodium distachyon</name>
    <name type="common">Purple false brome</name>
    <name type="synonym">Trachynia distachya</name>
    <dbReference type="NCBI Taxonomy" id="15368"/>
    <lineage>
        <taxon>Eukaryota</taxon>
        <taxon>Viridiplantae</taxon>
        <taxon>Streptophyta</taxon>
        <taxon>Embryophyta</taxon>
        <taxon>Tracheophyta</taxon>
        <taxon>Spermatophyta</taxon>
        <taxon>Magnoliopsida</taxon>
        <taxon>Liliopsida</taxon>
        <taxon>Poales</taxon>
        <taxon>Poaceae</taxon>
        <taxon>BOP clade</taxon>
        <taxon>Pooideae</taxon>
        <taxon>Stipodae</taxon>
        <taxon>Brachypodieae</taxon>
        <taxon>Brachypodium</taxon>
    </lineage>
</organism>
<feature type="region of interest" description="Disordered" evidence="1">
    <location>
        <begin position="165"/>
        <end position="193"/>
    </location>
</feature>
<keyword evidence="4" id="KW-1185">Reference proteome</keyword>
<reference evidence="3" key="3">
    <citation type="submission" date="2018-08" db="UniProtKB">
        <authorList>
            <consortium name="EnsemblPlants"/>
        </authorList>
    </citation>
    <scope>IDENTIFICATION</scope>
    <source>
        <strain evidence="3">cv. Bd21</strain>
    </source>
</reference>
<accession>A0A2K2CU62</accession>
<reference evidence="2 3" key="1">
    <citation type="journal article" date="2010" name="Nature">
        <title>Genome sequencing and analysis of the model grass Brachypodium distachyon.</title>
        <authorList>
            <consortium name="International Brachypodium Initiative"/>
        </authorList>
    </citation>
    <scope>NUCLEOTIDE SEQUENCE [LARGE SCALE GENOMIC DNA]</scope>
    <source>
        <strain evidence="2 3">Bd21</strain>
    </source>
</reference>
<gene>
    <name evidence="2" type="ORF">BRADI_4g44610v3</name>
</gene>
<dbReference type="AlphaFoldDB" id="A0A2K2CU62"/>
<feature type="region of interest" description="Disordered" evidence="1">
    <location>
        <begin position="258"/>
        <end position="280"/>
    </location>
</feature>
<protein>
    <submittedName>
        <fullName evidence="2 3">Uncharacterized protein</fullName>
    </submittedName>
</protein>
<dbReference type="InParanoid" id="A0A2K2CU62"/>
<dbReference type="Proteomes" id="UP000008810">
    <property type="component" value="Chromosome 4"/>
</dbReference>
<name>A0A2K2CU62_BRADI</name>
<evidence type="ECO:0000313" key="4">
    <source>
        <dbReference type="Proteomes" id="UP000008810"/>
    </source>
</evidence>
<proteinExistence type="predicted"/>
<feature type="region of interest" description="Disordered" evidence="1">
    <location>
        <begin position="1"/>
        <end position="54"/>
    </location>
</feature>
<dbReference type="Gramene" id="PNT65571">
    <property type="protein sequence ID" value="PNT65571"/>
    <property type="gene ID" value="BRADI_4g44610v3"/>
</dbReference>
<reference evidence="2" key="2">
    <citation type="submission" date="2017-06" db="EMBL/GenBank/DDBJ databases">
        <title>WGS assembly of Brachypodium distachyon.</title>
        <authorList>
            <consortium name="The International Brachypodium Initiative"/>
            <person name="Lucas S."/>
            <person name="Harmon-Smith M."/>
            <person name="Lail K."/>
            <person name="Tice H."/>
            <person name="Grimwood J."/>
            <person name="Bruce D."/>
            <person name="Barry K."/>
            <person name="Shu S."/>
            <person name="Lindquist E."/>
            <person name="Wang M."/>
            <person name="Pitluck S."/>
            <person name="Vogel J.P."/>
            <person name="Garvin D.F."/>
            <person name="Mockler T.C."/>
            <person name="Schmutz J."/>
            <person name="Rokhsar D."/>
            <person name="Bevan M.W."/>
        </authorList>
    </citation>
    <scope>NUCLEOTIDE SEQUENCE</scope>
    <source>
        <strain evidence="2">Bd21</strain>
    </source>
</reference>
<evidence type="ECO:0000256" key="1">
    <source>
        <dbReference type="SAM" id="MobiDB-lite"/>
    </source>
</evidence>